<keyword evidence="3" id="KW-1185">Reference proteome</keyword>
<reference evidence="2" key="2">
    <citation type="submission" date="2020-11" db="EMBL/GenBank/DDBJ databases">
        <authorList>
            <person name="McCartney M.A."/>
            <person name="Auch B."/>
            <person name="Kono T."/>
            <person name="Mallez S."/>
            <person name="Becker A."/>
            <person name="Gohl D.M."/>
            <person name="Silverstein K.A.T."/>
            <person name="Koren S."/>
            <person name="Bechman K.B."/>
            <person name="Herman A."/>
            <person name="Abrahante J.E."/>
            <person name="Garbe J."/>
        </authorList>
    </citation>
    <scope>NUCLEOTIDE SEQUENCE</scope>
    <source>
        <strain evidence="2">Duluth1</strain>
        <tissue evidence="2">Whole animal</tissue>
    </source>
</reference>
<name>A0A9D4DCK7_DREPO</name>
<gene>
    <name evidence="2" type="ORF">DPMN_180768</name>
</gene>
<feature type="compositionally biased region" description="Basic and acidic residues" evidence="1">
    <location>
        <begin position="1"/>
        <end position="18"/>
    </location>
</feature>
<feature type="compositionally biased region" description="Polar residues" evidence="1">
    <location>
        <begin position="156"/>
        <end position="165"/>
    </location>
</feature>
<feature type="region of interest" description="Disordered" evidence="1">
    <location>
        <begin position="136"/>
        <end position="165"/>
    </location>
</feature>
<evidence type="ECO:0000256" key="1">
    <source>
        <dbReference type="SAM" id="MobiDB-lite"/>
    </source>
</evidence>
<sequence>MDDRQKDNGRPMDDQRTDKGRRRLMDGQQLDEGRPMDDRWTADGRPMDERWTTDGRPMDDRWTTDGRPWSNCWPSIGRPLSALVPGLFEPKNEHLVLALQNAANKVNMHQLMGPSRIIVVDMEYLESDNSFEANKKELAPVINGSGPEPHQEQDSPDSCSLSFAS</sequence>
<organism evidence="2 3">
    <name type="scientific">Dreissena polymorpha</name>
    <name type="common">Zebra mussel</name>
    <name type="synonym">Mytilus polymorpha</name>
    <dbReference type="NCBI Taxonomy" id="45954"/>
    <lineage>
        <taxon>Eukaryota</taxon>
        <taxon>Metazoa</taxon>
        <taxon>Spiralia</taxon>
        <taxon>Lophotrochozoa</taxon>
        <taxon>Mollusca</taxon>
        <taxon>Bivalvia</taxon>
        <taxon>Autobranchia</taxon>
        <taxon>Heteroconchia</taxon>
        <taxon>Euheterodonta</taxon>
        <taxon>Imparidentia</taxon>
        <taxon>Neoheterodontei</taxon>
        <taxon>Myida</taxon>
        <taxon>Dreissenoidea</taxon>
        <taxon>Dreissenidae</taxon>
        <taxon>Dreissena</taxon>
    </lineage>
</organism>
<feature type="region of interest" description="Disordered" evidence="1">
    <location>
        <begin position="1"/>
        <end position="68"/>
    </location>
</feature>
<evidence type="ECO:0000313" key="2">
    <source>
        <dbReference type="EMBL" id="KAH3746361.1"/>
    </source>
</evidence>
<feature type="non-terminal residue" evidence="2">
    <location>
        <position position="165"/>
    </location>
</feature>
<comment type="caution">
    <text evidence="2">The sequence shown here is derived from an EMBL/GenBank/DDBJ whole genome shotgun (WGS) entry which is preliminary data.</text>
</comment>
<proteinExistence type="predicted"/>
<dbReference type="AlphaFoldDB" id="A0A9D4DCK7"/>
<dbReference type="Proteomes" id="UP000828390">
    <property type="component" value="Unassembled WGS sequence"/>
</dbReference>
<accession>A0A9D4DCK7</accession>
<evidence type="ECO:0000313" key="3">
    <source>
        <dbReference type="Proteomes" id="UP000828390"/>
    </source>
</evidence>
<feature type="compositionally biased region" description="Basic and acidic residues" evidence="1">
    <location>
        <begin position="31"/>
        <end position="64"/>
    </location>
</feature>
<dbReference type="EMBL" id="JAIWYP010000010">
    <property type="protein sequence ID" value="KAH3746361.1"/>
    <property type="molecule type" value="Genomic_DNA"/>
</dbReference>
<protein>
    <submittedName>
        <fullName evidence="2">Uncharacterized protein</fullName>
    </submittedName>
</protein>
<reference evidence="2" key="1">
    <citation type="journal article" date="2019" name="bioRxiv">
        <title>The Genome of the Zebra Mussel, Dreissena polymorpha: A Resource for Invasive Species Research.</title>
        <authorList>
            <person name="McCartney M.A."/>
            <person name="Auch B."/>
            <person name="Kono T."/>
            <person name="Mallez S."/>
            <person name="Zhang Y."/>
            <person name="Obille A."/>
            <person name="Becker A."/>
            <person name="Abrahante J.E."/>
            <person name="Garbe J."/>
            <person name="Badalamenti J.P."/>
            <person name="Herman A."/>
            <person name="Mangelson H."/>
            <person name="Liachko I."/>
            <person name="Sullivan S."/>
            <person name="Sone E.D."/>
            <person name="Koren S."/>
            <person name="Silverstein K.A.T."/>
            <person name="Beckman K.B."/>
            <person name="Gohl D.M."/>
        </authorList>
    </citation>
    <scope>NUCLEOTIDE SEQUENCE</scope>
    <source>
        <strain evidence="2">Duluth1</strain>
        <tissue evidence="2">Whole animal</tissue>
    </source>
</reference>